<keyword evidence="3" id="KW-1185">Reference proteome</keyword>
<evidence type="ECO:0000313" key="3">
    <source>
        <dbReference type="Proteomes" id="UP000092651"/>
    </source>
</evidence>
<evidence type="ECO:0000313" key="2">
    <source>
        <dbReference type="EMBL" id="OCA69378.1"/>
    </source>
</evidence>
<keyword evidence="1" id="KW-0472">Membrane</keyword>
<name>A0A1B8ZCM8_9FLAO</name>
<dbReference type="Proteomes" id="UP000092651">
    <property type="component" value="Unassembled WGS sequence"/>
</dbReference>
<keyword evidence="1" id="KW-0812">Transmembrane</keyword>
<dbReference type="RefSeq" id="WP_065395566.1">
    <property type="nucleotide sequence ID" value="NZ_JBOFOB010000465.1"/>
</dbReference>
<proteinExistence type="predicted"/>
<organism evidence="2 3">
    <name type="scientific">Chryseobacterium artocarpi</name>
    <dbReference type="NCBI Taxonomy" id="1414727"/>
    <lineage>
        <taxon>Bacteria</taxon>
        <taxon>Pseudomonadati</taxon>
        <taxon>Bacteroidota</taxon>
        <taxon>Flavobacteriia</taxon>
        <taxon>Flavobacteriales</taxon>
        <taxon>Weeksellaceae</taxon>
        <taxon>Chryseobacterium group</taxon>
        <taxon>Chryseobacterium</taxon>
    </lineage>
</organism>
<sequence>MKTSTSSNQYASANNVLIFLVSMLLGYNIYQEIYHPEKSDFLLCVVLLALTSVMVKKYGTKTDQKNEK</sequence>
<reference evidence="2 3" key="1">
    <citation type="submission" date="2016-07" db="EMBL/GenBank/DDBJ databases">
        <authorList>
            <person name="Jeong J.-J."/>
            <person name="Kim D.W."/>
            <person name="Sang M.K."/>
            <person name="Choi I.-G."/>
            <person name="Kim K.D."/>
        </authorList>
    </citation>
    <scope>NUCLEOTIDE SEQUENCE [LARGE SCALE GENOMIC DNA]</scope>
    <source>
        <strain evidence="2 3">UTM-3</strain>
    </source>
</reference>
<keyword evidence="1" id="KW-1133">Transmembrane helix</keyword>
<feature type="transmembrane region" description="Helical" evidence="1">
    <location>
        <begin position="41"/>
        <end position="59"/>
    </location>
</feature>
<dbReference type="EMBL" id="MAYH01000045">
    <property type="protein sequence ID" value="OCA69378.1"/>
    <property type="molecule type" value="Genomic_DNA"/>
</dbReference>
<comment type="caution">
    <text evidence="2">The sequence shown here is derived from an EMBL/GenBank/DDBJ whole genome shotgun (WGS) entry which is preliminary data.</text>
</comment>
<dbReference type="OrthoDB" id="1264588at2"/>
<protein>
    <submittedName>
        <fullName evidence="2">Uncharacterized protein</fullName>
    </submittedName>
</protein>
<dbReference type="AlphaFoldDB" id="A0A1B8ZCM8"/>
<accession>A0A1B8ZCM8</accession>
<gene>
    <name evidence="2" type="ORF">BBI01_14620</name>
</gene>
<evidence type="ECO:0000256" key="1">
    <source>
        <dbReference type="SAM" id="Phobius"/>
    </source>
</evidence>
<feature type="transmembrane region" description="Helical" evidence="1">
    <location>
        <begin position="12"/>
        <end position="29"/>
    </location>
</feature>